<dbReference type="InterPro" id="IPR025836">
    <property type="entry name" value="Zn_knuckle_CX2CX4HX4C"/>
</dbReference>
<feature type="compositionally biased region" description="Basic and acidic residues" evidence="2">
    <location>
        <begin position="313"/>
        <end position="327"/>
    </location>
</feature>
<dbReference type="AlphaFoldDB" id="A0A7J9ME13"/>
<dbReference type="PROSITE" id="PS50158">
    <property type="entry name" value="ZF_CCHC"/>
    <property type="match status" value="1"/>
</dbReference>
<feature type="domain" description="CCHC-type" evidence="3">
    <location>
        <begin position="217"/>
        <end position="230"/>
    </location>
</feature>
<keyword evidence="5" id="KW-1185">Reference proteome</keyword>
<feature type="compositionally biased region" description="Basic residues" evidence="2">
    <location>
        <begin position="328"/>
        <end position="337"/>
    </location>
</feature>
<dbReference type="GO" id="GO:0003676">
    <property type="term" value="F:nucleic acid binding"/>
    <property type="evidence" value="ECO:0007669"/>
    <property type="project" value="InterPro"/>
</dbReference>
<name>A0A7J9ME13_GOSSC</name>
<dbReference type="Proteomes" id="UP000593576">
    <property type="component" value="Unassembled WGS sequence"/>
</dbReference>
<dbReference type="OrthoDB" id="994464at2759"/>
<proteinExistence type="predicted"/>
<dbReference type="Pfam" id="PF14392">
    <property type="entry name" value="zf-CCHC_4"/>
    <property type="match status" value="1"/>
</dbReference>
<sequence length="375" mass="43487">MEERQDKDSGSMTEEINKLLEKLKFSEDESTRVMSTREVNNDRGFESWAIGKIMATELPNREAMYRVFKSLWFTKEEVDFVALREGAVIVKFGCLEDRSRILNLSPWLFDRCLFSMMPFENGKAIDTYEFWMAPFWLRIYNILIELMDRQTTLDIGNAIGELVAIDWKDRNGGWTEFIRIKVKINVLNPLRRVVKLVDKDGTEMIGVLKYERLPDFCYECGKIGHTVKTCTINKDSEVMSGLNPQFGSWLRAPIASPNQERSMRRNGVEFVHVQTQMNEVIEESQINSRDESGQIVRRGKEKGGEEVSTTNSPEEKRTHKPISDRTGRFKHKRKRMRSLYGDNTEESPIKIVKRRLMDSVTPVKAVAGDQPRQEP</sequence>
<dbReference type="InterPro" id="IPR040256">
    <property type="entry name" value="At4g02000-like"/>
</dbReference>
<keyword evidence="1" id="KW-0862">Zinc</keyword>
<evidence type="ECO:0000313" key="4">
    <source>
        <dbReference type="EMBL" id="MBA0869198.1"/>
    </source>
</evidence>
<comment type="caution">
    <text evidence="4">The sequence shown here is derived from an EMBL/GenBank/DDBJ whole genome shotgun (WGS) entry which is preliminary data.</text>
</comment>
<dbReference type="InterPro" id="IPR025558">
    <property type="entry name" value="DUF4283"/>
</dbReference>
<dbReference type="GO" id="GO:0008270">
    <property type="term" value="F:zinc ion binding"/>
    <property type="evidence" value="ECO:0007669"/>
    <property type="project" value="UniProtKB-KW"/>
</dbReference>
<evidence type="ECO:0000256" key="1">
    <source>
        <dbReference type="PROSITE-ProRule" id="PRU00047"/>
    </source>
</evidence>
<dbReference type="InterPro" id="IPR001878">
    <property type="entry name" value="Znf_CCHC"/>
</dbReference>
<dbReference type="Pfam" id="PF14111">
    <property type="entry name" value="DUF4283"/>
    <property type="match status" value="1"/>
</dbReference>
<evidence type="ECO:0000259" key="3">
    <source>
        <dbReference type="PROSITE" id="PS50158"/>
    </source>
</evidence>
<feature type="region of interest" description="Disordered" evidence="2">
    <location>
        <begin position="282"/>
        <end position="347"/>
    </location>
</feature>
<accession>A0A7J9ME13</accession>
<gene>
    <name evidence="4" type="ORF">Goshw_024566</name>
</gene>
<keyword evidence="1" id="KW-0863">Zinc-finger</keyword>
<protein>
    <recommendedName>
        <fullName evidence="3">CCHC-type domain-containing protein</fullName>
    </recommendedName>
</protein>
<keyword evidence="1" id="KW-0479">Metal-binding</keyword>
<dbReference type="PANTHER" id="PTHR31286">
    <property type="entry name" value="GLYCINE-RICH CELL WALL STRUCTURAL PROTEIN 1.8-LIKE"/>
    <property type="match status" value="1"/>
</dbReference>
<evidence type="ECO:0000313" key="5">
    <source>
        <dbReference type="Proteomes" id="UP000593576"/>
    </source>
</evidence>
<organism evidence="4 5">
    <name type="scientific">Gossypium schwendimanii</name>
    <name type="common">Cotton</name>
    <dbReference type="NCBI Taxonomy" id="34291"/>
    <lineage>
        <taxon>Eukaryota</taxon>
        <taxon>Viridiplantae</taxon>
        <taxon>Streptophyta</taxon>
        <taxon>Embryophyta</taxon>
        <taxon>Tracheophyta</taxon>
        <taxon>Spermatophyta</taxon>
        <taxon>Magnoliopsida</taxon>
        <taxon>eudicotyledons</taxon>
        <taxon>Gunneridae</taxon>
        <taxon>Pentapetalae</taxon>
        <taxon>rosids</taxon>
        <taxon>malvids</taxon>
        <taxon>Malvales</taxon>
        <taxon>Malvaceae</taxon>
        <taxon>Malvoideae</taxon>
        <taxon>Gossypium</taxon>
    </lineage>
</organism>
<dbReference type="EMBL" id="JABFAF010000010">
    <property type="protein sequence ID" value="MBA0869198.1"/>
    <property type="molecule type" value="Genomic_DNA"/>
</dbReference>
<dbReference type="PANTHER" id="PTHR31286:SF178">
    <property type="entry name" value="DUF4283 DOMAIN-CONTAINING PROTEIN"/>
    <property type="match status" value="1"/>
</dbReference>
<reference evidence="4 5" key="1">
    <citation type="journal article" date="2019" name="Genome Biol. Evol.">
        <title>Insights into the evolution of the New World diploid cottons (Gossypium, subgenus Houzingenia) based on genome sequencing.</title>
        <authorList>
            <person name="Grover C.E."/>
            <person name="Arick M.A. 2nd"/>
            <person name="Thrash A."/>
            <person name="Conover J.L."/>
            <person name="Sanders W.S."/>
            <person name="Peterson D.G."/>
            <person name="Frelichowski J.E."/>
            <person name="Scheffler J.A."/>
            <person name="Scheffler B.E."/>
            <person name="Wendel J.F."/>
        </authorList>
    </citation>
    <scope>NUCLEOTIDE SEQUENCE [LARGE SCALE GENOMIC DNA]</scope>
    <source>
        <strain evidence="4">1</strain>
        <tissue evidence="4">Leaf</tissue>
    </source>
</reference>
<evidence type="ECO:0000256" key="2">
    <source>
        <dbReference type="SAM" id="MobiDB-lite"/>
    </source>
</evidence>